<feature type="signal peptide" evidence="1">
    <location>
        <begin position="1"/>
        <end position="17"/>
    </location>
</feature>
<dbReference type="PANTHER" id="PTHR42047:SF1">
    <property type="entry name" value="PROTEIN, PUTATIVE (AFU_ORTHOLOGUE AFUA_6G03560)-RELATED"/>
    <property type="match status" value="1"/>
</dbReference>
<dbReference type="EMBL" id="AQGS01000831">
    <property type="protein sequence ID" value="EPS36673.1"/>
    <property type="molecule type" value="Genomic_DNA"/>
</dbReference>
<dbReference type="AlphaFoldDB" id="S8BBV8"/>
<dbReference type="InterPro" id="IPR052820">
    <property type="entry name" value="PhiA_domain"/>
</dbReference>
<comment type="caution">
    <text evidence="2">The sequence shown here is derived from an EMBL/GenBank/DDBJ whole genome shotgun (WGS) entry which is preliminary data.</text>
</comment>
<keyword evidence="3" id="KW-1185">Reference proteome</keyword>
<reference evidence="2 3" key="1">
    <citation type="journal article" date="2013" name="PLoS Genet.">
        <title>Genomic mechanisms accounting for the adaptation to parasitism in nematode-trapping fungi.</title>
        <authorList>
            <person name="Meerupati T."/>
            <person name="Andersson K.M."/>
            <person name="Friman E."/>
            <person name="Kumar D."/>
            <person name="Tunlid A."/>
            <person name="Ahren D."/>
        </authorList>
    </citation>
    <scope>NUCLEOTIDE SEQUENCE [LARGE SCALE GENOMIC DNA]</scope>
    <source>
        <strain evidence="2 3">CBS 200.50</strain>
    </source>
</reference>
<protein>
    <recommendedName>
        <fullName evidence="4">Secreted protein</fullName>
    </recommendedName>
</protein>
<evidence type="ECO:0000313" key="2">
    <source>
        <dbReference type="EMBL" id="EPS36673.1"/>
    </source>
</evidence>
<name>S8BBV8_DACHA</name>
<evidence type="ECO:0000256" key="1">
    <source>
        <dbReference type="SAM" id="SignalP"/>
    </source>
</evidence>
<feature type="chain" id="PRO_5004548420" description="Secreted protein" evidence="1">
    <location>
        <begin position="18"/>
        <end position="235"/>
    </location>
</feature>
<accession>S8BBV8</accession>
<dbReference type="Proteomes" id="UP000015100">
    <property type="component" value="Unassembled WGS sequence"/>
</dbReference>
<organism evidence="2 3">
    <name type="scientific">Dactylellina haptotyla (strain CBS 200.50)</name>
    <name type="common">Nematode-trapping fungus</name>
    <name type="synonym">Monacrosporium haptotylum</name>
    <dbReference type="NCBI Taxonomy" id="1284197"/>
    <lineage>
        <taxon>Eukaryota</taxon>
        <taxon>Fungi</taxon>
        <taxon>Dikarya</taxon>
        <taxon>Ascomycota</taxon>
        <taxon>Pezizomycotina</taxon>
        <taxon>Orbiliomycetes</taxon>
        <taxon>Orbiliales</taxon>
        <taxon>Orbiliaceae</taxon>
        <taxon>Dactylellina</taxon>
    </lineage>
</organism>
<dbReference type="PANTHER" id="PTHR42047">
    <property type="entry name" value="PROTEIN, PUTATIVE (AFU_ORTHOLOGUE AFUA_6G03560)-RELATED"/>
    <property type="match status" value="1"/>
</dbReference>
<dbReference type="HOGENOM" id="CLU_1180175_0_0_1"/>
<evidence type="ECO:0000313" key="3">
    <source>
        <dbReference type="Proteomes" id="UP000015100"/>
    </source>
</evidence>
<reference evidence="3" key="2">
    <citation type="submission" date="2013-04" db="EMBL/GenBank/DDBJ databases">
        <title>Genomic mechanisms accounting for the adaptation to parasitism in nematode-trapping fungi.</title>
        <authorList>
            <person name="Ahren D.G."/>
        </authorList>
    </citation>
    <scope>NUCLEOTIDE SEQUENCE [LARGE SCALE GENOMIC DNA]</scope>
    <source>
        <strain evidence="3">CBS 200.50</strain>
    </source>
</reference>
<keyword evidence="1" id="KW-0732">Signal</keyword>
<sequence length="235" mass="25051">MIVKAAAFLSLIVTVTAAPPGPAAAIAQAPAAAPVIDFGVPEQQPGPLTATSQDPQGIPFQNKLLNASNGTFWIGKPTSCDLPDKKACPEKKETMVQLWSTGVLTLTEPAPGGQQVFIDRTGVLSYTSAHINANNIPQNSTTRGFYAAKAPSEGSPQLYNRLSEGGYWLGCPVNKEGIRSGPWKVFKDRIIMAKGGSTHNLVQDASVPTKRKADCFVFRLVYYAGLSYDVAAAWQ</sequence>
<dbReference type="OrthoDB" id="5430620at2759"/>
<evidence type="ECO:0008006" key="4">
    <source>
        <dbReference type="Google" id="ProtNLM"/>
    </source>
</evidence>
<proteinExistence type="predicted"/>
<gene>
    <name evidence="2" type="ORF">H072_9773</name>
</gene>